<dbReference type="SMART" id="SM00895">
    <property type="entry name" value="FCD"/>
    <property type="match status" value="1"/>
</dbReference>
<dbReference type="InterPro" id="IPR011711">
    <property type="entry name" value="GntR_C"/>
</dbReference>
<dbReference type="AlphaFoldDB" id="A0A2S4MBI0"/>
<dbReference type="RefSeq" id="WP_103704503.1">
    <property type="nucleotide sequence ID" value="NZ_PQGA01000005.1"/>
</dbReference>
<evidence type="ECO:0000313" key="5">
    <source>
        <dbReference type="EMBL" id="POR52110.1"/>
    </source>
</evidence>
<dbReference type="PANTHER" id="PTHR43537:SF51">
    <property type="entry name" value="HTH-TYPE TRANSCRIPTIONAL REGULATOR LGOR-RELATED"/>
    <property type="match status" value="1"/>
</dbReference>
<reference evidence="5 6" key="1">
    <citation type="submission" date="2018-01" db="EMBL/GenBank/DDBJ databases">
        <title>Genomic Encyclopedia of Type Strains, Phase III (KMG-III): the genomes of soil and plant-associated and newly described type strains.</title>
        <authorList>
            <person name="Whitman W."/>
        </authorList>
    </citation>
    <scope>NUCLEOTIDE SEQUENCE [LARGE SCALE GENOMIC DNA]</scope>
    <source>
        <strain evidence="5 6">JCM 18070</strain>
    </source>
</reference>
<dbReference type="OrthoDB" id="9788098at2"/>
<proteinExistence type="predicted"/>
<evidence type="ECO:0000259" key="4">
    <source>
        <dbReference type="PROSITE" id="PS50949"/>
    </source>
</evidence>
<evidence type="ECO:0000256" key="2">
    <source>
        <dbReference type="ARBA" id="ARBA00023125"/>
    </source>
</evidence>
<dbReference type="CDD" id="cd07377">
    <property type="entry name" value="WHTH_GntR"/>
    <property type="match status" value="1"/>
</dbReference>
<dbReference type="PROSITE" id="PS50949">
    <property type="entry name" value="HTH_GNTR"/>
    <property type="match status" value="1"/>
</dbReference>
<dbReference type="Gene3D" id="1.10.10.10">
    <property type="entry name" value="Winged helix-like DNA-binding domain superfamily/Winged helix DNA-binding domain"/>
    <property type="match status" value="1"/>
</dbReference>
<feature type="domain" description="HTH gntR-type" evidence="4">
    <location>
        <begin position="26"/>
        <end position="93"/>
    </location>
</feature>
<dbReference type="Gene3D" id="1.20.120.530">
    <property type="entry name" value="GntR ligand-binding domain-like"/>
    <property type="match status" value="1"/>
</dbReference>
<dbReference type="InterPro" id="IPR000524">
    <property type="entry name" value="Tscrpt_reg_HTH_GntR"/>
</dbReference>
<gene>
    <name evidence="5" type="ORF">B0G62_10578</name>
</gene>
<dbReference type="Pfam" id="PF00392">
    <property type="entry name" value="GntR"/>
    <property type="match status" value="1"/>
</dbReference>
<name>A0A2S4MBI0_9BURK</name>
<dbReference type="InterPro" id="IPR036390">
    <property type="entry name" value="WH_DNA-bd_sf"/>
</dbReference>
<dbReference type="InterPro" id="IPR036388">
    <property type="entry name" value="WH-like_DNA-bd_sf"/>
</dbReference>
<evidence type="ECO:0000313" key="6">
    <source>
        <dbReference type="Proteomes" id="UP000237381"/>
    </source>
</evidence>
<dbReference type="SUPFAM" id="SSF48008">
    <property type="entry name" value="GntR ligand-binding domain-like"/>
    <property type="match status" value="1"/>
</dbReference>
<dbReference type="GO" id="GO:0003700">
    <property type="term" value="F:DNA-binding transcription factor activity"/>
    <property type="evidence" value="ECO:0007669"/>
    <property type="project" value="InterPro"/>
</dbReference>
<organism evidence="5 6">
    <name type="scientific">Paraburkholderia eburnea</name>
    <dbReference type="NCBI Taxonomy" id="1189126"/>
    <lineage>
        <taxon>Bacteria</taxon>
        <taxon>Pseudomonadati</taxon>
        <taxon>Pseudomonadota</taxon>
        <taxon>Betaproteobacteria</taxon>
        <taxon>Burkholderiales</taxon>
        <taxon>Burkholderiaceae</taxon>
        <taxon>Paraburkholderia</taxon>
    </lineage>
</organism>
<keyword evidence="1" id="KW-0805">Transcription regulation</keyword>
<keyword evidence="6" id="KW-1185">Reference proteome</keyword>
<sequence>MTEDRNEPDAFVARLLPADFMLDRSKALSTQLYQLLRDAIVTMTLQPDDVVFERALADALGISRTPVREALLQLAREELVRIAAQSGTFVAPVKREQFAESALIRQVLEIASIRRAADIISTRELEQLHDIQEAHRRAIERNNAVAAIACDNAFHATVCTAARLPRVQQLVEFARAPIDRVRHVTVRDPVVADVTLKQHQRVLDALEKHDADAAEQALREHLDDAFRRQQAAYDANVALFEGR</sequence>
<dbReference type="InterPro" id="IPR008920">
    <property type="entry name" value="TF_FadR/GntR_C"/>
</dbReference>
<dbReference type="EMBL" id="PQGA01000005">
    <property type="protein sequence ID" value="POR52110.1"/>
    <property type="molecule type" value="Genomic_DNA"/>
</dbReference>
<dbReference type="Pfam" id="PF07729">
    <property type="entry name" value="FCD"/>
    <property type="match status" value="1"/>
</dbReference>
<dbReference type="SUPFAM" id="SSF46785">
    <property type="entry name" value="Winged helix' DNA-binding domain"/>
    <property type="match status" value="1"/>
</dbReference>
<evidence type="ECO:0000256" key="1">
    <source>
        <dbReference type="ARBA" id="ARBA00023015"/>
    </source>
</evidence>
<dbReference type="PRINTS" id="PR00035">
    <property type="entry name" value="HTHGNTR"/>
</dbReference>
<dbReference type="SMART" id="SM00345">
    <property type="entry name" value="HTH_GNTR"/>
    <property type="match status" value="1"/>
</dbReference>
<dbReference type="PANTHER" id="PTHR43537">
    <property type="entry name" value="TRANSCRIPTIONAL REGULATOR, GNTR FAMILY"/>
    <property type="match status" value="1"/>
</dbReference>
<keyword evidence="2" id="KW-0238">DNA-binding</keyword>
<comment type="caution">
    <text evidence="5">The sequence shown here is derived from an EMBL/GenBank/DDBJ whole genome shotgun (WGS) entry which is preliminary data.</text>
</comment>
<protein>
    <submittedName>
        <fullName evidence="5">GntR family transcriptional regulator</fullName>
    </submittedName>
</protein>
<accession>A0A2S4MBI0</accession>
<evidence type="ECO:0000256" key="3">
    <source>
        <dbReference type="ARBA" id="ARBA00023163"/>
    </source>
</evidence>
<dbReference type="GO" id="GO:0003677">
    <property type="term" value="F:DNA binding"/>
    <property type="evidence" value="ECO:0007669"/>
    <property type="project" value="UniProtKB-KW"/>
</dbReference>
<dbReference type="Proteomes" id="UP000237381">
    <property type="component" value="Unassembled WGS sequence"/>
</dbReference>
<keyword evidence="3" id="KW-0804">Transcription</keyword>